<dbReference type="FunFam" id="2.40.50.140:FF:000007">
    <property type="entry name" value="40S ribosomal protein S23"/>
    <property type="match status" value="1"/>
</dbReference>
<dbReference type="InterPro" id="IPR006032">
    <property type="entry name" value="Ribosomal_uS12"/>
</dbReference>
<dbReference type="Pfam" id="PF00164">
    <property type="entry name" value="Ribosom_S12_S23"/>
    <property type="match status" value="1"/>
</dbReference>
<comment type="caution">
    <text evidence="4">The sequence shown here is derived from an EMBL/GenBank/DDBJ whole genome shotgun (WGS) entry which is preliminary data.</text>
</comment>
<dbReference type="OrthoDB" id="1713912at2759"/>
<accession>A0A1J4KSG4</accession>
<dbReference type="EMBL" id="MLAK01000556">
    <property type="protein sequence ID" value="OHT12748.1"/>
    <property type="molecule type" value="Genomic_DNA"/>
</dbReference>
<dbReference type="PROSITE" id="PS00055">
    <property type="entry name" value="RIBOSOMAL_S12"/>
    <property type="match status" value="1"/>
</dbReference>
<protein>
    <submittedName>
        <fullName evidence="4">40S ribosomal protein S23</fullName>
    </submittedName>
</protein>
<dbReference type="AlphaFoldDB" id="A0A1J4KSG4"/>
<dbReference type="GO" id="GO:0015935">
    <property type="term" value="C:small ribosomal subunit"/>
    <property type="evidence" value="ECO:0007669"/>
    <property type="project" value="InterPro"/>
</dbReference>
<reference evidence="4" key="1">
    <citation type="submission" date="2016-10" db="EMBL/GenBank/DDBJ databases">
        <authorList>
            <person name="Benchimol M."/>
            <person name="Almeida L.G."/>
            <person name="Vasconcelos A.T."/>
            <person name="Perreira-Neves A."/>
            <person name="Rosa I.A."/>
            <person name="Tasca T."/>
            <person name="Bogo M.R."/>
            <person name="de Souza W."/>
        </authorList>
    </citation>
    <scope>NUCLEOTIDE SEQUENCE [LARGE SCALE GENOMIC DNA]</scope>
    <source>
        <strain evidence="4">K</strain>
    </source>
</reference>
<sequence>MVFNRKILFQSSPMNFKRFEKFLRIGKSVENGLSRPFHMGKSKACGLKAARKLRLSHRDNLWASKKFRKRQGTSIYKTPLEGVAMASGIVVGKVAVEAKQPNSAIRKAVRVQLKKNSKVITAFVPRDGSLRLIDDNDRVLIAGMGRSGRSVGDLPGVRFKVIKVAGFSLLALWLGKKEKPRS</sequence>
<dbReference type="Proteomes" id="UP000179807">
    <property type="component" value="Unassembled WGS sequence"/>
</dbReference>
<dbReference type="Gene3D" id="2.40.50.140">
    <property type="entry name" value="Nucleic acid-binding proteins"/>
    <property type="match status" value="1"/>
</dbReference>
<gene>
    <name evidence="4" type="primary">RPS23</name>
    <name evidence="4" type="ORF">TRFO_17289</name>
</gene>
<dbReference type="InterPro" id="IPR012340">
    <property type="entry name" value="NA-bd_OB-fold"/>
</dbReference>
<keyword evidence="2 4" id="KW-0689">Ribosomal protein</keyword>
<evidence type="ECO:0000256" key="3">
    <source>
        <dbReference type="ARBA" id="ARBA00023274"/>
    </source>
</evidence>
<dbReference type="GeneID" id="94834201"/>
<dbReference type="VEuPathDB" id="TrichDB:TRFO_17289"/>
<evidence type="ECO:0000313" key="5">
    <source>
        <dbReference type="Proteomes" id="UP000179807"/>
    </source>
</evidence>
<dbReference type="GO" id="GO:0006412">
    <property type="term" value="P:translation"/>
    <property type="evidence" value="ECO:0007669"/>
    <property type="project" value="InterPro"/>
</dbReference>
<dbReference type="InterPro" id="IPR005680">
    <property type="entry name" value="Ribosomal_uS12_euk/arc"/>
</dbReference>
<dbReference type="SUPFAM" id="SSF50249">
    <property type="entry name" value="Nucleic acid-binding proteins"/>
    <property type="match status" value="1"/>
</dbReference>
<dbReference type="PANTHER" id="PTHR11652">
    <property type="entry name" value="30S RIBOSOMAL PROTEIN S12 FAMILY MEMBER"/>
    <property type="match status" value="1"/>
</dbReference>
<organism evidence="4 5">
    <name type="scientific">Tritrichomonas foetus</name>
    <dbReference type="NCBI Taxonomy" id="1144522"/>
    <lineage>
        <taxon>Eukaryota</taxon>
        <taxon>Metamonada</taxon>
        <taxon>Parabasalia</taxon>
        <taxon>Tritrichomonadida</taxon>
        <taxon>Tritrichomonadidae</taxon>
        <taxon>Tritrichomonas</taxon>
    </lineage>
</organism>
<dbReference type="RefSeq" id="XP_068365884.1">
    <property type="nucleotide sequence ID" value="XM_068499497.1"/>
</dbReference>
<name>A0A1J4KSG4_9EUKA</name>
<dbReference type="NCBIfam" id="TIGR00982">
    <property type="entry name" value="uS12_E_A"/>
    <property type="match status" value="1"/>
</dbReference>
<evidence type="ECO:0000256" key="1">
    <source>
        <dbReference type="ARBA" id="ARBA00005657"/>
    </source>
</evidence>
<dbReference type="GO" id="GO:0003735">
    <property type="term" value="F:structural constituent of ribosome"/>
    <property type="evidence" value="ECO:0007669"/>
    <property type="project" value="InterPro"/>
</dbReference>
<comment type="similarity">
    <text evidence="1">Belongs to the universal ribosomal protein uS12 family.</text>
</comment>
<evidence type="ECO:0000256" key="2">
    <source>
        <dbReference type="ARBA" id="ARBA00022980"/>
    </source>
</evidence>
<proteinExistence type="inferred from homology"/>
<keyword evidence="5" id="KW-1185">Reference proteome</keyword>
<keyword evidence="3" id="KW-0687">Ribonucleoprotein</keyword>
<evidence type="ECO:0000313" key="4">
    <source>
        <dbReference type="EMBL" id="OHT12748.1"/>
    </source>
</evidence>